<sequence length="99" mass="11838">MTENEYKNILNIYSNYIEMCMNTTIDVFIAKRALAIIMMEIESRVSHTEYREIVNHILEKYPDQKPRLFLAGHVIEDIPKLLEEVKEKRNEECEECEKD</sequence>
<name>A0A6J5LL97_9CAUD</name>
<organism evidence="2">
    <name type="scientific">uncultured Caudovirales phage</name>
    <dbReference type="NCBI Taxonomy" id="2100421"/>
    <lineage>
        <taxon>Viruses</taxon>
        <taxon>Duplodnaviria</taxon>
        <taxon>Heunggongvirae</taxon>
        <taxon>Uroviricota</taxon>
        <taxon>Caudoviricetes</taxon>
        <taxon>Peduoviridae</taxon>
        <taxon>Maltschvirus</taxon>
        <taxon>Maltschvirus maltsch</taxon>
    </lineage>
</organism>
<dbReference type="EMBL" id="LR796286">
    <property type="protein sequence ID" value="CAB4134262.1"/>
    <property type="molecule type" value="Genomic_DNA"/>
</dbReference>
<protein>
    <submittedName>
        <fullName evidence="2">Uncharacterized protein</fullName>
    </submittedName>
</protein>
<evidence type="ECO:0000313" key="1">
    <source>
        <dbReference type="EMBL" id="CAB4127743.1"/>
    </source>
</evidence>
<accession>A0A6J5LL97</accession>
<gene>
    <name evidence="2" type="ORF">UFOVP268_36</name>
    <name evidence="1" type="ORF">UFOVP97_18</name>
</gene>
<dbReference type="EMBL" id="LR796216">
    <property type="protein sequence ID" value="CAB4127743.1"/>
    <property type="molecule type" value="Genomic_DNA"/>
</dbReference>
<evidence type="ECO:0000313" key="2">
    <source>
        <dbReference type="EMBL" id="CAB4134262.1"/>
    </source>
</evidence>
<proteinExistence type="predicted"/>
<reference evidence="2" key="1">
    <citation type="submission" date="2020-04" db="EMBL/GenBank/DDBJ databases">
        <authorList>
            <person name="Chiriac C."/>
            <person name="Salcher M."/>
            <person name="Ghai R."/>
            <person name="Kavagutti S V."/>
        </authorList>
    </citation>
    <scope>NUCLEOTIDE SEQUENCE</scope>
</reference>